<dbReference type="AlphaFoldDB" id="A0A1F5X6E3"/>
<evidence type="ECO:0000313" key="3">
    <source>
        <dbReference type="Proteomes" id="UP000178684"/>
    </source>
</evidence>
<dbReference type="PROSITE" id="PS51257">
    <property type="entry name" value="PROKAR_LIPOPROTEIN"/>
    <property type="match status" value="1"/>
</dbReference>
<keyword evidence="1" id="KW-1133">Transmembrane helix</keyword>
<sequence length="98" mass="11463">MHRRFVLILILLIIVPTLALFWGGCFSQDKYFLWGYECPGSYIYVSNLLGLLGSTLLIYFNLKEKIHSKLWYFLGILFAVIFAIHLFIFYSLSNIALF</sequence>
<gene>
    <name evidence="2" type="ORF">A3B18_01645</name>
</gene>
<dbReference type="Proteomes" id="UP000178684">
    <property type="component" value="Unassembled WGS sequence"/>
</dbReference>
<evidence type="ECO:0000256" key="1">
    <source>
        <dbReference type="SAM" id="Phobius"/>
    </source>
</evidence>
<name>A0A1F5X6E3_9BACT</name>
<feature type="transmembrane region" description="Helical" evidence="1">
    <location>
        <begin position="43"/>
        <end position="62"/>
    </location>
</feature>
<protein>
    <submittedName>
        <fullName evidence="2">Uncharacterized protein</fullName>
    </submittedName>
</protein>
<evidence type="ECO:0000313" key="2">
    <source>
        <dbReference type="EMBL" id="OGF83131.1"/>
    </source>
</evidence>
<keyword evidence="1" id="KW-0472">Membrane</keyword>
<reference evidence="2 3" key="1">
    <citation type="journal article" date="2016" name="Nat. Commun.">
        <title>Thousands of microbial genomes shed light on interconnected biogeochemical processes in an aquifer system.</title>
        <authorList>
            <person name="Anantharaman K."/>
            <person name="Brown C.T."/>
            <person name="Hug L.A."/>
            <person name="Sharon I."/>
            <person name="Castelle C.J."/>
            <person name="Probst A.J."/>
            <person name="Thomas B.C."/>
            <person name="Singh A."/>
            <person name="Wilkins M.J."/>
            <person name="Karaoz U."/>
            <person name="Brodie E.L."/>
            <person name="Williams K.H."/>
            <person name="Hubbard S.S."/>
            <person name="Banfield J.F."/>
        </authorList>
    </citation>
    <scope>NUCLEOTIDE SEQUENCE [LARGE SCALE GENOMIC DNA]</scope>
</reference>
<feature type="transmembrane region" description="Helical" evidence="1">
    <location>
        <begin position="71"/>
        <end position="92"/>
    </location>
</feature>
<proteinExistence type="predicted"/>
<keyword evidence="1" id="KW-0812">Transmembrane</keyword>
<comment type="caution">
    <text evidence="2">The sequence shown here is derived from an EMBL/GenBank/DDBJ whole genome shotgun (WGS) entry which is preliminary data.</text>
</comment>
<organism evidence="2 3">
    <name type="scientific">Candidatus Giovannonibacteria bacterium RIFCSPLOWO2_01_FULL_46_13</name>
    <dbReference type="NCBI Taxonomy" id="1798352"/>
    <lineage>
        <taxon>Bacteria</taxon>
        <taxon>Candidatus Giovannoniibacteriota</taxon>
    </lineage>
</organism>
<dbReference type="EMBL" id="MFIE01000006">
    <property type="protein sequence ID" value="OGF83131.1"/>
    <property type="molecule type" value="Genomic_DNA"/>
</dbReference>
<accession>A0A1F5X6E3</accession>